<name>A0A916QN78_9GAMM</name>
<keyword evidence="3" id="KW-1185">Reference proteome</keyword>
<evidence type="ECO:0000313" key="3">
    <source>
        <dbReference type="Proteomes" id="UP000627715"/>
    </source>
</evidence>
<evidence type="ECO:0000256" key="1">
    <source>
        <dbReference type="SAM" id="MobiDB-lite"/>
    </source>
</evidence>
<dbReference type="EMBL" id="BMIY01000013">
    <property type="protein sequence ID" value="GFZ82708.1"/>
    <property type="molecule type" value="Genomic_DNA"/>
</dbReference>
<evidence type="ECO:0000313" key="2">
    <source>
        <dbReference type="EMBL" id="GFZ82708.1"/>
    </source>
</evidence>
<protein>
    <recommendedName>
        <fullName evidence="4">DUF1840 domain-containing protein</fullName>
    </recommendedName>
</protein>
<dbReference type="OrthoDB" id="5625523at2"/>
<dbReference type="RefSeq" id="WP_068810590.1">
    <property type="nucleotide sequence ID" value="NZ_BMIY01000013.1"/>
</dbReference>
<dbReference type="InterPro" id="IPR014991">
    <property type="entry name" value="DUF1840"/>
</dbReference>
<sequence>MLIKFYSEESAEFVMLDSTADQLLTMMGHGGSTEGSVSGEALASAMDRLTSAMAREQDKSPASTKADENQADDEWDEDEDSDSAEEVTLSARAAPLMTMLRRARDSDGYVMWRPD</sequence>
<feature type="region of interest" description="Disordered" evidence="1">
    <location>
        <begin position="51"/>
        <end position="90"/>
    </location>
</feature>
<dbReference type="Proteomes" id="UP000627715">
    <property type="component" value="Unassembled WGS sequence"/>
</dbReference>
<dbReference type="Pfam" id="PF08895">
    <property type="entry name" value="DUF1840"/>
    <property type="match status" value="1"/>
</dbReference>
<feature type="compositionally biased region" description="Acidic residues" evidence="1">
    <location>
        <begin position="69"/>
        <end position="85"/>
    </location>
</feature>
<organism evidence="2 3">
    <name type="scientific">Pseudohongiella nitratireducens</name>
    <dbReference type="NCBI Taxonomy" id="1768907"/>
    <lineage>
        <taxon>Bacteria</taxon>
        <taxon>Pseudomonadati</taxon>
        <taxon>Pseudomonadota</taxon>
        <taxon>Gammaproteobacteria</taxon>
        <taxon>Pseudomonadales</taxon>
        <taxon>Pseudohongiellaceae</taxon>
        <taxon>Pseudohongiella</taxon>
    </lineage>
</organism>
<comment type="caution">
    <text evidence="2">The sequence shown here is derived from an EMBL/GenBank/DDBJ whole genome shotgun (WGS) entry which is preliminary data.</text>
</comment>
<evidence type="ECO:0008006" key="4">
    <source>
        <dbReference type="Google" id="ProtNLM"/>
    </source>
</evidence>
<gene>
    <name evidence="2" type="ORF">GCM10011403_27920</name>
</gene>
<accession>A0A916QN78</accession>
<reference evidence="2" key="1">
    <citation type="journal article" date="2014" name="Int. J. Syst. Evol. Microbiol.">
        <title>Complete genome sequence of Corynebacterium casei LMG S-19264T (=DSM 44701T), isolated from a smear-ripened cheese.</title>
        <authorList>
            <consortium name="US DOE Joint Genome Institute (JGI-PGF)"/>
            <person name="Walter F."/>
            <person name="Albersmeier A."/>
            <person name="Kalinowski J."/>
            <person name="Ruckert C."/>
        </authorList>
    </citation>
    <scope>NUCLEOTIDE SEQUENCE</scope>
    <source>
        <strain evidence="2">CGMCC 1.15425</strain>
    </source>
</reference>
<proteinExistence type="predicted"/>
<dbReference type="AlphaFoldDB" id="A0A916QN78"/>
<reference evidence="2" key="2">
    <citation type="submission" date="2020-09" db="EMBL/GenBank/DDBJ databases">
        <authorList>
            <person name="Sun Q."/>
            <person name="Zhou Y."/>
        </authorList>
    </citation>
    <scope>NUCLEOTIDE SEQUENCE</scope>
    <source>
        <strain evidence="2">CGMCC 1.15425</strain>
    </source>
</reference>